<reference evidence="3" key="1">
    <citation type="submission" date="2023-07" db="EMBL/GenBank/DDBJ databases">
        <title>Genome content predicts the carbon catabolic preferences of heterotrophic bacteria.</title>
        <authorList>
            <person name="Gralka M."/>
        </authorList>
    </citation>
    <scope>NUCLEOTIDE SEQUENCE</scope>
    <source>
        <strain evidence="3">I2M02</strain>
    </source>
</reference>
<dbReference type="AlphaFoldDB" id="A0AAW7XWL4"/>
<sequence>MDKKKIRNICIVGQLKARMSKNDKPIAHNEQPNIDIAGPAQMKLRHFRIIHSFVLAVVVPMFLSGVYLWGFAKDQYLSSMSFSVRTESLQSATDLLGGLSSITGSSSSDVDIVTQYIASSDLVQIVNEKIDLRAKFSTAWPMDFIYAFNPKGEFEDLLEYWNNNVTTRSENGIVTLTVRSFDPETSYEITRIVYEASRELINRLSDEAHADATRFSREELRAAEERLTQAREAMTNFRLEAQIIDPNASLQAQMSLLTELQVQLSENEVQKDLLSRTAQANDPRLNELNRKISALQAQIAIEQQKFGRGGMGPGGESYATLFARYEGLSSDLQFSEEAYRSAQLAYSSAIAEAKRKARYLVAHVQPTIAEKSLYPQRITQLLVIGLFVMLVWSVGLLIFYSIRDRR</sequence>
<proteinExistence type="predicted"/>
<dbReference type="PANTHER" id="PTHR32309">
    <property type="entry name" value="TYROSINE-PROTEIN KINASE"/>
    <property type="match status" value="1"/>
</dbReference>
<dbReference type="EMBL" id="JAUOPJ010000013">
    <property type="protein sequence ID" value="MDO6458405.1"/>
    <property type="molecule type" value="Genomic_DNA"/>
</dbReference>
<evidence type="ECO:0008006" key="5">
    <source>
        <dbReference type="Google" id="ProtNLM"/>
    </source>
</evidence>
<dbReference type="Proteomes" id="UP001169823">
    <property type="component" value="Unassembled WGS sequence"/>
</dbReference>
<name>A0AAW7XWL4_9RHOB</name>
<dbReference type="PANTHER" id="PTHR32309:SF13">
    <property type="entry name" value="FERRIC ENTEROBACTIN TRANSPORT PROTEIN FEPE"/>
    <property type="match status" value="1"/>
</dbReference>
<feature type="transmembrane region" description="Helical" evidence="2">
    <location>
        <begin position="381"/>
        <end position="402"/>
    </location>
</feature>
<evidence type="ECO:0000256" key="1">
    <source>
        <dbReference type="SAM" id="Coils"/>
    </source>
</evidence>
<dbReference type="GO" id="GO:0005886">
    <property type="term" value="C:plasma membrane"/>
    <property type="evidence" value="ECO:0007669"/>
    <property type="project" value="TreeGrafter"/>
</dbReference>
<feature type="coiled-coil region" evidence="1">
    <location>
        <begin position="213"/>
        <end position="240"/>
    </location>
</feature>
<gene>
    <name evidence="3" type="ORF">Q4494_15045</name>
</gene>
<dbReference type="RefSeq" id="WP_303494911.1">
    <property type="nucleotide sequence ID" value="NZ_JAUOPJ010000013.1"/>
</dbReference>
<organism evidence="3 4">
    <name type="scientific">Celeribacter halophilus</name>
    <dbReference type="NCBI Taxonomy" id="576117"/>
    <lineage>
        <taxon>Bacteria</taxon>
        <taxon>Pseudomonadati</taxon>
        <taxon>Pseudomonadota</taxon>
        <taxon>Alphaproteobacteria</taxon>
        <taxon>Rhodobacterales</taxon>
        <taxon>Roseobacteraceae</taxon>
        <taxon>Celeribacter</taxon>
    </lineage>
</organism>
<accession>A0AAW7XWL4</accession>
<keyword evidence="2" id="KW-0472">Membrane</keyword>
<evidence type="ECO:0000313" key="4">
    <source>
        <dbReference type="Proteomes" id="UP001169823"/>
    </source>
</evidence>
<dbReference type="GO" id="GO:0004713">
    <property type="term" value="F:protein tyrosine kinase activity"/>
    <property type="evidence" value="ECO:0007669"/>
    <property type="project" value="TreeGrafter"/>
</dbReference>
<protein>
    <recommendedName>
        <fullName evidence="5">Capsular polysaccharide transport system permease protein</fullName>
    </recommendedName>
</protein>
<keyword evidence="2" id="KW-1133">Transmembrane helix</keyword>
<keyword evidence="1" id="KW-0175">Coiled coil</keyword>
<comment type="caution">
    <text evidence="3">The sequence shown here is derived from an EMBL/GenBank/DDBJ whole genome shotgun (WGS) entry which is preliminary data.</text>
</comment>
<dbReference type="InterPro" id="IPR050445">
    <property type="entry name" value="Bact_polysacc_biosynth/exp"/>
</dbReference>
<keyword evidence="2" id="KW-0812">Transmembrane</keyword>
<evidence type="ECO:0000256" key="2">
    <source>
        <dbReference type="SAM" id="Phobius"/>
    </source>
</evidence>
<evidence type="ECO:0000313" key="3">
    <source>
        <dbReference type="EMBL" id="MDO6458405.1"/>
    </source>
</evidence>
<feature type="transmembrane region" description="Helical" evidence="2">
    <location>
        <begin position="49"/>
        <end position="72"/>
    </location>
</feature>